<reference evidence="2 3" key="1">
    <citation type="submission" date="2020-02" db="EMBL/GenBank/DDBJ databases">
        <title>Tigecycline-resistant Acinetobacter species from pigs and migratory birds.</title>
        <authorList>
            <person name="Chen C."/>
            <person name="Sun J."/>
            <person name="Liao X.-P."/>
            <person name="Liu Y.-H."/>
        </authorList>
    </citation>
    <scope>NUCLEOTIDE SEQUENCE [LARGE SCALE GENOMIC DNA]</scope>
    <source>
        <strain evidence="2 3">C15_T</strain>
    </source>
</reference>
<evidence type="ECO:0000313" key="3">
    <source>
        <dbReference type="Proteomes" id="UP000593812"/>
    </source>
</evidence>
<keyword evidence="1" id="KW-1133">Transmembrane helix</keyword>
<feature type="transmembrane region" description="Helical" evidence="1">
    <location>
        <begin position="84"/>
        <end position="103"/>
    </location>
</feature>
<feature type="transmembrane region" description="Helical" evidence="1">
    <location>
        <begin position="115"/>
        <end position="135"/>
    </location>
</feature>
<dbReference type="EMBL" id="CP048654">
    <property type="protein sequence ID" value="QOW43148.1"/>
    <property type="molecule type" value="Genomic_DNA"/>
</dbReference>
<keyword evidence="1" id="KW-0472">Membrane</keyword>
<sequence>MSSFFMWGNMFAFFENYSYKKLTLILLVVLYLPFILWGGYFIDDIRRAYLGQYAWSTDYRPIIDWLYYLLGQGVDFVDIYPLGYLLQILLLYLFIPFAAQRYLEKLQLDPAQRNYVVLAWFFVFCNPFFLQNLYFR</sequence>
<dbReference type="RefSeq" id="WP_180192309.1">
    <property type="nucleotide sequence ID" value="NZ_CP048654.1"/>
</dbReference>
<organism evidence="2 3">
    <name type="scientific">Acinetobacter indicus</name>
    <dbReference type="NCBI Taxonomy" id="756892"/>
    <lineage>
        <taxon>Bacteria</taxon>
        <taxon>Pseudomonadati</taxon>
        <taxon>Pseudomonadota</taxon>
        <taxon>Gammaproteobacteria</taxon>
        <taxon>Moraxellales</taxon>
        <taxon>Moraxellaceae</taxon>
        <taxon>Acinetobacter</taxon>
    </lineage>
</organism>
<dbReference type="Proteomes" id="UP000593812">
    <property type="component" value="Chromosome"/>
</dbReference>
<evidence type="ECO:0008006" key="4">
    <source>
        <dbReference type="Google" id="ProtNLM"/>
    </source>
</evidence>
<dbReference type="AlphaFoldDB" id="A0A7S6VQP0"/>
<evidence type="ECO:0000256" key="1">
    <source>
        <dbReference type="SAM" id="Phobius"/>
    </source>
</evidence>
<keyword evidence="1" id="KW-0812">Transmembrane</keyword>
<protein>
    <recommendedName>
        <fullName evidence="4">EpsG family protein</fullName>
    </recommendedName>
</protein>
<name>A0A7S6VQP0_9GAMM</name>
<evidence type="ECO:0000313" key="2">
    <source>
        <dbReference type="EMBL" id="QOW43148.1"/>
    </source>
</evidence>
<proteinExistence type="predicted"/>
<accession>A0A7S6VQP0</accession>
<feature type="transmembrane region" description="Helical" evidence="1">
    <location>
        <begin position="21"/>
        <end position="42"/>
    </location>
</feature>
<gene>
    <name evidence="2" type="ORF">G0027_09965</name>
</gene>